<name>A0A545SMX8_9RHOB</name>
<evidence type="ECO:0000313" key="2">
    <source>
        <dbReference type="EMBL" id="TQV66348.1"/>
    </source>
</evidence>
<comment type="caution">
    <text evidence="2">The sequence shown here is derived from an EMBL/GenBank/DDBJ whole genome shotgun (WGS) entry which is preliminary data.</text>
</comment>
<evidence type="ECO:0000256" key="1">
    <source>
        <dbReference type="SAM" id="Phobius"/>
    </source>
</evidence>
<dbReference type="OrthoDB" id="8421716at2"/>
<feature type="transmembrane region" description="Helical" evidence="1">
    <location>
        <begin position="102"/>
        <end position="119"/>
    </location>
</feature>
<feature type="transmembrane region" description="Helical" evidence="1">
    <location>
        <begin position="46"/>
        <end position="66"/>
    </location>
</feature>
<sequence>MNKPMLAAGGLMAVTCLVHVFSGGPEIHHPIQASDLTVELRAISAVIWHAITVILAAFSAALFWLAIRQNRALAWLTIVVQLGFTGLFLFYGLTMLGSPWPMPQWIAFLLIPALTLLGLRKRAS</sequence>
<gene>
    <name evidence="2" type="ORF">FIL88_13365</name>
</gene>
<dbReference type="Proteomes" id="UP000315816">
    <property type="component" value="Unassembled WGS sequence"/>
</dbReference>
<evidence type="ECO:0008006" key="4">
    <source>
        <dbReference type="Google" id="ProtNLM"/>
    </source>
</evidence>
<dbReference type="RefSeq" id="WP_142854380.1">
    <property type="nucleotide sequence ID" value="NZ_FXWW01000008.1"/>
</dbReference>
<organism evidence="2 3">
    <name type="scientific">Aliiroseovarius halocynthiae</name>
    <dbReference type="NCBI Taxonomy" id="985055"/>
    <lineage>
        <taxon>Bacteria</taxon>
        <taxon>Pseudomonadati</taxon>
        <taxon>Pseudomonadota</taxon>
        <taxon>Alphaproteobacteria</taxon>
        <taxon>Rhodobacterales</taxon>
        <taxon>Paracoccaceae</taxon>
        <taxon>Aliiroseovarius</taxon>
    </lineage>
</organism>
<dbReference type="EMBL" id="VICH01000010">
    <property type="protein sequence ID" value="TQV66348.1"/>
    <property type="molecule type" value="Genomic_DNA"/>
</dbReference>
<keyword evidence="1" id="KW-0472">Membrane</keyword>
<keyword evidence="1" id="KW-1133">Transmembrane helix</keyword>
<dbReference type="AlphaFoldDB" id="A0A545SMX8"/>
<protein>
    <recommendedName>
        <fullName evidence="4">DUF423 domain-containing protein</fullName>
    </recommendedName>
</protein>
<feature type="transmembrane region" description="Helical" evidence="1">
    <location>
        <begin position="73"/>
        <end position="96"/>
    </location>
</feature>
<accession>A0A545SMX8</accession>
<evidence type="ECO:0000313" key="3">
    <source>
        <dbReference type="Proteomes" id="UP000315816"/>
    </source>
</evidence>
<keyword evidence="1" id="KW-0812">Transmembrane</keyword>
<reference evidence="2 3" key="1">
    <citation type="submission" date="2019-06" db="EMBL/GenBank/DDBJ databases">
        <title>A novel species of marine bacteria.</title>
        <authorList>
            <person name="Wang Y."/>
        </authorList>
    </citation>
    <scope>NUCLEOTIDE SEQUENCE [LARGE SCALE GENOMIC DNA]</scope>
    <source>
        <strain evidence="2 3">MA1-10</strain>
    </source>
</reference>
<proteinExistence type="predicted"/>
<keyword evidence="3" id="KW-1185">Reference proteome</keyword>